<feature type="region of interest" description="Disordered" evidence="2">
    <location>
        <begin position="107"/>
        <end position="139"/>
    </location>
</feature>
<proteinExistence type="inferred from homology"/>
<dbReference type="OrthoDB" id="9815709at2"/>
<evidence type="ECO:0000313" key="4">
    <source>
        <dbReference type="EMBL" id="PQV65199.1"/>
    </source>
</evidence>
<feature type="compositionally biased region" description="Basic and acidic residues" evidence="2">
    <location>
        <begin position="114"/>
        <end position="139"/>
    </location>
</feature>
<gene>
    <name evidence="4" type="ORF">B1R32_102208</name>
</gene>
<dbReference type="SUPFAM" id="SSF75620">
    <property type="entry name" value="Release factor"/>
    <property type="match status" value="1"/>
</dbReference>
<dbReference type="InterPro" id="IPR000352">
    <property type="entry name" value="Pep_chain_release_fac_I"/>
</dbReference>
<reference evidence="4 5" key="1">
    <citation type="journal article" date="2018" name="Syst. Appl. Microbiol.">
        <title>Abditibacterium utsteinense sp. nov., the first cultivated member of candidate phylum FBP, isolated from ice-free Antarctic soil samples.</title>
        <authorList>
            <person name="Tahon G."/>
            <person name="Tytgat B."/>
            <person name="Lebbe L."/>
            <person name="Carlier A."/>
            <person name="Willems A."/>
        </authorList>
    </citation>
    <scope>NUCLEOTIDE SEQUENCE [LARGE SCALE GENOMIC DNA]</scope>
    <source>
        <strain evidence="4 5">LMG 29911</strain>
    </source>
</reference>
<dbReference type="GO" id="GO:0004045">
    <property type="term" value="F:peptidyl-tRNA hydrolase activity"/>
    <property type="evidence" value="ECO:0007669"/>
    <property type="project" value="TreeGrafter"/>
</dbReference>
<name>A0A2S8SWR7_9BACT</name>
<dbReference type="AlphaFoldDB" id="A0A2S8SWR7"/>
<protein>
    <submittedName>
        <fullName evidence="4">Ribosome-associated protein</fullName>
    </submittedName>
</protein>
<dbReference type="GO" id="GO:0003747">
    <property type="term" value="F:translation release factor activity"/>
    <property type="evidence" value="ECO:0007669"/>
    <property type="project" value="InterPro"/>
</dbReference>
<comment type="similarity">
    <text evidence="1">Belongs to the prokaryotic/mitochondrial release factor family.</text>
</comment>
<dbReference type="NCBIfam" id="NF006718">
    <property type="entry name" value="PRK09256.1"/>
    <property type="match status" value="1"/>
</dbReference>
<dbReference type="EMBL" id="NIGF01000002">
    <property type="protein sequence ID" value="PQV65199.1"/>
    <property type="molecule type" value="Genomic_DNA"/>
</dbReference>
<accession>A0A2S8SWR7</accession>
<dbReference type="InParanoid" id="A0A2S8SWR7"/>
<feature type="domain" description="Prokaryotic-type class I peptide chain release factors" evidence="3">
    <location>
        <begin position="21"/>
        <end position="37"/>
    </location>
</feature>
<keyword evidence="5" id="KW-1185">Reference proteome</keyword>
<dbReference type="FunFam" id="3.30.160.20:FF:000046">
    <property type="entry name" value="Peptidyl-tRNA hydrolase ICT1"/>
    <property type="match status" value="1"/>
</dbReference>
<dbReference type="GO" id="GO:0043022">
    <property type="term" value="F:ribosome binding"/>
    <property type="evidence" value="ECO:0007669"/>
    <property type="project" value="TreeGrafter"/>
</dbReference>
<dbReference type="RefSeq" id="WP_105482619.1">
    <property type="nucleotide sequence ID" value="NZ_NIGF01000002.1"/>
</dbReference>
<evidence type="ECO:0000313" key="5">
    <source>
        <dbReference type="Proteomes" id="UP000237684"/>
    </source>
</evidence>
<dbReference type="Gene3D" id="3.30.160.20">
    <property type="match status" value="1"/>
</dbReference>
<dbReference type="InterPro" id="IPR045853">
    <property type="entry name" value="Pep_chain_release_fac_I_sf"/>
</dbReference>
<evidence type="ECO:0000256" key="2">
    <source>
        <dbReference type="SAM" id="MobiDB-lite"/>
    </source>
</evidence>
<comment type="caution">
    <text evidence="4">The sequence shown here is derived from an EMBL/GenBank/DDBJ whole genome shotgun (WGS) entry which is preliminary data.</text>
</comment>
<dbReference type="Pfam" id="PF00472">
    <property type="entry name" value="RF-1"/>
    <property type="match status" value="1"/>
</dbReference>
<dbReference type="PANTHER" id="PTHR47814">
    <property type="entry name" value="PEPTIDYL-TRNA HYDROLASE ARFB"/>
    <property type="match status" value="1"/>
</dbReference>
<dbReference type="PROSITE" id="PS00745">
    <property type="entry name" value="RF_PROK_I"/>
    <property type="match status" value="1"/>
</dbReference>
<evidence type="ECO:0000256" key="1">
    <source>
        <dbReference type="ARBA" id="ARBA00010835"/>
    </source>
</evidence>
<organism evidence="4 5">
    <name type="scientific">Abditibacterium utsteinense</name>
    <dbReference type="NCBI Taxonomy" id="1960156"/>
    <lineage>
        <taxon>Bacteria</taxon>
        <taxon>Pseudomonadati</taxon>
        <taxon>Abditibacteriota</taxon>
        <taxon>Abditibacteriia</taxon>
        <taxon>Abditibacteriales</taxon>
        <taxon>Abditibacteriaceae</taxon>
        <taxon>Abditibacterium</taxon>
    </lineage>
</organism>
<sequence length="139" mass="15544">MIQITPQIAINEDEIEEEFVRASGAGGQNVNKVSTAVQLRFDVLNSPSLSAEIKARLVKIAGNKVTNDGILLLKAQVFRTQERNREDALRRLVELIQAAAVRPIVRRATKPTRASKERRLSAKRAQSETKARRRDVSND</sequence>
<evidence type="ECO:0000259" key="3">
    <source>
        <dbReference type="PROSITE" id="PS00745"/>
    </source>
</evidence>
<dbReference type="PANTHER" id="PTHR47814:SF1">
    <property type="entry name" value="PEPTIDYL-TRNA HYDROLASE ARFB"/>
    <property type="match status" value="1"/>
</dbReference>
<dbReference type="GO" id="GO:0072344">
    <property type="term" value="P:rescue of stalled ribosome"/>
    <property type="evidence" value="ECO:0007669"/>
    <property type="project" value="TreeGrafter"/>
</dbReference>
<dbReference type="Proteomes" id="UP000237684">
    <property type="component" value="Unassembled WGS sequence"/>
</dbReference>